<dbReference type="SUPFAM" id="SSF51735">
    <property type="entry name" value="NAD(P)-binding Rossmann-fold domains"/>
    <property type="match status" value="1"/>
</dbReference>
<reference evidence="8" key="2">
    <citation type="submission" date="2020-09" db="EMBL/GenBank/DDBJ databases">
        <authorList>
            <person name="Sun Q."/>
            <person name="Zhou Y."/>
        </authorList>
    </citation>
    <scope>NUCLEOTIDE SEQUENCE</scope>
    <source>
        <strain evidence="8">CGMCC 1.12921</strain>
    </source>
</reference>
<dbReference type="GO" id="GO:0019305">
    <property type="term" value="P:dTDP-rhamnose biosynthetic process"/>
    <property type="evidence" value="ECO:0007669"/>
    <property type="project" value="UniProtKB-UniPathway"/>
</dbReference>
<dbReference type="PANTHER" id="PTHR10491">
    <property type="entry name" value="DTDP-4-DEHYDRORHAMNOSE REDUCTASE"/>
    <property type="match status" value="1"/>
</dbReference>
<organism evidence="8 9">
    <name type="scientific">Aquisalinus flavus</name>
    <dbReference type="NCBI Taxonomy" id="1526572"/>
    <lineage>
        <taxon>Bacteria</taxon>
        <taxon>Pseudomonadati</taxon>
        <taxon>Pseudomonadota</taxon>
        <taxon>Alphaproteobacteria</taxon>
        <taxon>Parvularculales</taxon>
        <taxon>Parvularculaceae</taxon>
        <taxon>Aquisalinus</taxon>
    </lineage>
</organism>
<dbReference type="InterPro" id="IPR005913">
    <property type="entry name" value="dTDP_dehydrorham_reduct"/>
</dbReference>
<dbReference type="NCBIfam" id="TIGR01214">
    <property type="entry name" value="rmlD"/>
    <property type="match status" value="1"/>
</dbReference>
<comment type="cofactor">
    <cofactor evidence="6">
        <name>Mg(2+)</name>
        <dbReference type="ChEBI" id="CHEBI:18420"/>
    </cofactor>
    <text evidence="6">Binds 1 Mg(2+) ion per monomer.</text>
</comment>
<evidence type="ECO:0000256" key="2">
    <source>
        <dbReference type="ARBA" id="ARBA00010944"/>
    </source>
</evidence>
<protein>
    <recommendedName>
        <fullName evidence="4 6">dTDP-4-dehydrorhamnose reductase</fullName>
        <ecNumber evidence="3 6">1.1.1.133</ecNumber>
    </recommendedName>
</protein>
<gene>
    <name evidence="8" type="ORF">GCM10011342_18170</name>
</gene>
<dbReference type="Gene3D" id="3.90.25.10">
    <property type="entry name" value="UDP-galactose 4-epimerase, domain 1"/>
    <property type="match status" value="1"/>
</dbReference>
<dbReference type="InterPro" id="IPR029903">
    <property type="entry name" value="RmlD-like-bd"/>
</dbReference>
<dbReference type="Gene3D" id="3.40.50.720">
    <property type="entry name" value="NAD(P)-binding Rossmann-like Domain"/>
    <property type="match status" value="1"/>
</dbReference>
<dbReference type="CDD" id="cd05254">
    <property type="entry name" value="dTDP_HR_like_SDR_e"/>
    <property type="match status" value="1"/>
</dbReference>
<evidence type="ECO:0000256" key="4">
    <source>
        <dbReference type="ARBA" id="ARBA00017099"/>
    </source>
</evidence>
<dbReference type="UniPathway" id="UPA00124"/>
<dbReference type="GO" id="GO:0008831">
    <property type="term" value="F:dTDP-4-dehydrorhamnose reductase activity"/>
    <property type="evidence" value="ECO:0007669"/>
    <property type="project" value="UniProtKB-EC"/>
</dbReference>
<dbReference type="Pfam" id="PF04321">
    <property type="entry name" value="RmlD_sub_bind"/>
    <property type="match status" value="1"/>
</dbReference>
<feature type="domain" description="RmlD-like substrate binding" evidence="7">
    <location>
        <begin position="1"/>
        <end position="284"/>
    </location>
</feature>
<evidence type="ECO:0000313" key="9">
    <source>
        <dbReference type="Proteomes" id="UP000613582"/>
    </source>
</evidence>
<dbReference type="Proteomes" id="UP000613582">
    <property type="component" value="Unassembled WGS sequence"/>
</dbReference>
<evidence type="ECO:0000313" key="8">
    <source>
        <dbReference type="EMBL" id="GGD09641.1"/>
    </source>
</evidence>
<dbReference type="AlphaFoldDB" id="A0A8J2V307"/>
<dbReference type="EC" id="1.1.1.133" evidence="3 6"/>
<dbReference type="InterPro" id="IPR036291">
    <property type="entry name" value="NAD(P)-bd_dom_sf"/>
</dbReference>
<proteinExistence type="inferred from homology"/>
<comment type="pathway">
    <text evidence="1 6">Carbohydrate biosynthesis; dTDP-L-rhamnose biosynthesis.</text>
</comment>
<dbReference type="PANTHER" id="PTHR10491:SF4">
    <property type="entry name" value="METHIONINE ADENOSYLTRANSFERASE 2 SUBUNIT BETA"/>
    <property type="match status" value="1"/>
</dbReference>
<keyword evidence="9" id="KW-1185">Reference proteome</keyword>
<comment type="catalytic activity">
    <reaction evidence="5 6">
        <text>dTDP-beta-L-rhamnose + NADP(+) = dTDP-4-dehydro-beta-L-rhamnose + NADPH + H(+)</text>
        <dbReference type="Rhea" id="RHEA:21796"/>
        <dbReference type="ChEBI" id="CHEBI:15378"/>
        <dbReference type="ChEBI" id="CHEBI:57510"/>
        <dbReference type="ChEBI" id="CHEBI:57783"/>
        <dbReference type="ChEBI" id="CHEBI:58349"/>
        <dbReference type="ChEBI" id="CHEBI:62830"/>
        <dbReference type="EC" id="1.1.1.133"/>
    </reaction>
</comment>
<keyword evidence="6" id="KW-0560">Oxidoreductase</keyword>
<evidence type="ECO:0000256" key="3">
    <source>
        <dbReference type="ARBA" id="ARBA00012929"/>
    </source>
</evidence>
<dbReference type="EMBL" id="BMGH01000001">
    <property type="protein sequence ID" value="GGD09641.1"/>
    <property type="molecule type" value="Genomic_DNA"/>
</dbReference>
<name>A0A8J2V307_9PROT</name>
<accession>A0A8J2V307</accession>
<evidence type="ECO:0000259" key="7">
    <source>
        <dbReference type="Pfam" id="PF04321"/>
    </source>
</evidence>
<keyword evidence="6" id="KW-0521">NADP</keyword>
<evidence type="ECO:0000256" key="1">
    <source>
        <dbReference type="ARBA" id="ARBA00004781"/>
    </source>
</evidence>
<dbReference type="RefSeq" id="WP_188158721.1">
    <property type="nucleotide sequence ID" value="NZ_BMGH01000001.1"/>
</dbReference>
<comment type="similarity">
    <text evidence="2 6">Belongs to the dTDP-4-dehydrorhamnose reductase family.</text>
</comment>
<comment type="caution">
    <text evidence="8">The sequence shown here is derived from an EMBL/GenBank/DDBJ whole genome shotgun (WGS) entry which is preliminary data.</text>
</comment>
<evidence type="ECO:0000256" key="5">
    <source>
        <dbReference type="ARBA" id="ARBA00048200"/>
    </source>
</evidence>
<reference evidence="8" key="1">
    <citation type="journal article" date="2014" name="Int. J. Syst. Evol. Microbiol.">
        <title>Complete genome sequence of Corynebacterium casei LMG S-19264T (=DSM 44701T), isolated from a smear-ripened cheese.</title>
        <authorList>
            <consortium name="US DOE Joint Genome Institute (JGI-PGF)"/>
            <person name="Walter F."/>
            <person name="Albersmeier A."/>
            <person name="Kalinowski J."/>
            <person name="Ruckert C."/>
        </authorList>
    </citation>
    <scope>NUCLEOTIDE SEQUENCE</scope>
    <source>
        <strain evidence="8">CGMCC 1.12921</strain>
    </source>
</reference>
<evidence type="ECO:0000256" key="6">
    <source>
        <dbReference type="RuleBase" id="RU364082"/>
    </source>
</evidence>
<comment type="function">
    <text evidence="6">Catalyzes the reduction of dTDP-6-deoxy-L-lyxo-4-hexulose to yield dTDP-L-rhamnose.</text>
</comment>
<sequence>MKILVFGKTGQVATEIKALGAGRPDELVMLGRDDADFEKPAALPAVIAAHRPDIVINAVAHTAVDKAESEPELAETINATAPGHIARACAGAGIPFIHISTDFVFDGESDTPYKEDDAVHPLGVYGATKLAGEQAVLDAGGQSVILRTSWVFSAHGGNFVKTMLRLAESRDELNIVADQRGQPTPAAYIADAIYTIADALAQGGKQSGIYHFSGAGPCSWADFAREIFRAAGKQVTVHDIPASEYPTPAKRPAFSVLDCSKIEADFGIVTTGWKPGLADVVSDLGEASN</sequence>